<evidence type="ECO:0000256" key="4">
    <source>
        <dbReference type="ARBA" id="ARBA00022500"/>
    </source>
</evidence>
<evidence type="ECO:0000256" key="13">
    <source>
        <dbReference type="SAM" id="MobiDB-lite"/>
    </source>
</evidence>
<dbReference type="GeneTree" id="ENSGT00390000002148"/>
<keyword evidence="7 15" id="KW-0732">Signal</keyword>
<evidence type="ECO:0000256" key="3">
    <source>
        <dbReference type="ARBA" id="ARBA00017995"/>
    </source>
</evidence>
<evidence type="ECO:0000259" key="16">
    <source>
        <dbReference type="Pfam" id="PF20902"/>
    </source>
</evidence>
<dbReference type="GO" id="GO:0006898">
    <property type="term" value="P:receptor-mediated endocytosis"/>
    <property type="evidence" value="ECO:0007669"/>
    <property type="project" value="InterPro"/>
</dbReference>
<evidence type="ECO:0000256" key="10">
    <source>
        <dbReference type="ARBA" id="ARBA00023157"/>
    </source>
</evidence>
<evidence type="ECO:0000313" key="17">
    <source>
        <dbReference type="Ensembl" id="ENSNGAP00000001996.1"/>
    </source>
</evidence>
<evidence type="ECO:0000256" key="1">
    <source>
        <dbReference type="ARBA" id="ARBA00004479"/>
    </source>
</evidence>
<keyword evidence="4" id="KW-0145">Chemotaxis</keyword>
<dbReference type="GO" id="GO:0030307">
    <property type="term" value="P:positive regulation of cell growth"/>
    <property type="evidence" value="ECO:0007669"/>
    <property type="project" value="InterPro"/>
</dbReference>
<dbReference type="Proteomes" id="UP000694381">
    <property type="component" value="Unassembled WGS sequence"/>
</dbReference>
<feature type="signal peptide" evidence="15">
    <location>
        <begin position="1"/>
        <end position="24"/>
    </location>
</feature>
<comment type="similarity">
    <text evidence="2">Belongs to the intercrine alpha (chemokine CxC) family.</text>
</comment>
<dbReference type="Ensembl" id="ENSNGAT00000002063.1">
    <property type="protein sequence ID" value="ENSNGAP00000001996.1"/>
    <property type="gene ID" value="ENSNGAG00000001487.1"/>
</dbReference>
<dbReference type="GO" id="GO:0034341">
    <property type="term" value="P:response to type II interferon"/>
    <property type="evidence" value="ECO:0007669"/>
    <property type="project" value="InterPro"/>
</dbReference>
<dbReference type="PANTHER" id="PTHR14385">
    <property type="entry name" value="CXC CHEMOKINE LIGAND"/>
    <property type="match status" value="1"/>
</dbReference>
<dbReference type="GO" id="GO:0016020">
    <property type="term" value="C:membrane"/>
    <property type="evidence" value="ECO:0007669"/>
    <property type="project" value="UniProtKB-SubCell"/>
</dbReference>
<dbReference type="GO" id="GO:0005044">
    <property type="term" value="F:scavenger receptor activity"/>
    <property type="evidence" value="ECO:0007669"/>
    <property type="project" value="InterPro"/>
</dbReference>
<evidence type="ECO:0000256" key="6">
    <source>
        <dbReference type="ARBA" id="ARBA00022692"/>
    </source>
</evidence>
<evidence type="ECO:0000256" key="14">
    <source>
        <dbReference type="SAM" id="Phobius"/>
    </source>
</evidence>
<dbReference type="InterPro" id="IPR048585">
    <property type="entry name" value="CXCL16_dom"/>
</dbReference>
<feature type="transmembrane region" description="Helical" evidence="14">
    <location>
        <begin position="199"/>
        <end position="222"/>
    </location>
</feature>
<feature type="domain" description="C-X-C motif chemokine 16" evidence="16">
    <location>
        <begin position="22"/>
        <end position="110"/>
    </location>
</feature>
<dbReference type="Pfam" id="PF20902">
    <property type="entry name" value="CXCL16"/>
    <property type="match status" value="1"/>
</dbReference>
<dbReference type="AlphaFoldDB" id="A0A8C6QCJ6"/>
<comment type="subcellular location">
    <subcellularLocation>
        <location evidence="1">Membrane</location>
        <topology evidence="1">Single-pass type I membrane protein</topology>
    </subcellularLocation>
</comment>
<dbReference type="PANTHER" id="PTHR14385:SF0">
    <property type="entry name" value="C-X-C MOTIF CHEMOKINE 16"/>
    <property type="match status" value="1"/>
</dbReference>
<evidence type="ECO:0000256" key="8">
    <source>
        <dbReference type="ARBA" id="ARBA00022989"/>
    </source>
</evidence>
<reference evidence="17" key="1">
    <citation type="submission" date="2025-08" db="UniProtKB">
        <authorList>
            <consortium name="Ensembl"/>
        </authorList>
    </citation>
    <scope>IDENTIFICATION</scope>
</reference>
<keyword evidence="5" id="KW-0202">Cytokine</keyword>
<evidence type="ECO:0000256" key="2">
    <source>
        <dbReference type="ARBA" id="ARBA00010665"/>
    </source>
</evidence>
<evidence type="ECO:0000256" key="5">
    <source>
        <dbReference type="ARBA" id="ARBA00022514"/>
    </source>
</evidence>
<dbReference type="InterPro" id="IPR026296">
    <property type="entry name" value="CXCL16"/>
</dbReference>
<protein>
    <recommendedName>
        <fullName evidence="3">C-X-C motif chemokine 16</fullName>
    </recommendedName>
    <alternativeName>
        <fullName evidence="12">Transmembrane chemokine CXCL16</fullName>
    </alternativeName>
</protein>
<evidence type="ECO:0000256" key="15">
    <source>
        <dbReference type="SAM" id="SignalP"/>
    </source>
</evidence>
<evidence type="ECO:0000256" key="9">
    <source>
        <dbReference type="ARBA" id="ARBA00023136"/>
    </source>
</evidence>
<evidence type="ECO:0000256" key="7">
    <source>
        <dbReference type="ARBA" id="ARBA00022729"/>
    </source>
</evidence>
<dbReference type="GO" id="GO:0034612">
    <property type="term" value="P:response to tumor necrosis factor"/>
    <property type="evidence" value="ECO:0007669"/>
    <property type="project" value="InterPro"/>
</dbReference>
<feature type="compositionally biased region" description="Basic and acidic residues" evidence="13">
    <location>
        <begin position="176"/>
        <end position="191"/>
    </location>
</feature>
<keyword evidence="10" id="KW-1015">Disulfide bond</keyword>
<feature type="region of interest" description="Disordered" evidence="13">
    <location>
        <begin position="164"/>
        <end position="194"/>
    </location>
</feature>
<organism evidence="17 18">
    <name type="scientific">Nannospalax galili</name>
    <name type="common">Northern Israeli blind subterranean mole rat</name>
    <name type="synonym">Spalax galili</name>
    <dbReference type="NCBI Taxonomy" id="1026970"/>
    <lineage>
        <taxon>Eukaryota</taxon>
        <taxon>Metazoa</taxon>
        <taxon>Chordata</taxon>
        <taxon>Craniata</taxon>
        <taxon>Vertebrata</taxon>
        <taxon>Euteleostomi</taxon>
        <taxon>Mammalia</taxon>
        <taxon>Eutheria</taxon>
        <taxon>Euarchontoglires</taxon>
        <taxon>Glires</taxon>
        <taxon>Rodentia</taxon>
        <taxon>Myomorpha</taxon>
        <taxon>Muroidea</taxon>
        <taxon>Spalacidae</taxon>
        <taxon>Spalacinae</taxon>
        <taxon>Nannospalax</taxon>
    </lineage>
</organism>
<dbReference type="GO" id="GO:0008009">
    <property type="term" value="F:chemokine activity"/>
    <property type="evidence" value="ECO:0007669"/>
    <property type="project" value="InterPro"/>
</dbReference>
<sequence>MGPGWGLALPVLFVLALLTQSGDGNEGSTTGSCVCLSRFHGTLSPNKMAYLRKHLKVYNRCQGYIRFQVKAQSVCGSNRDPWVLDLVSCFDRKECGYDHWKSSHHQGHLLPSSTQLSELTEEALPDMSSPAEILSTQQPTLPSGEMSLDKELTHTHLRETTTIISGHSLEAGSDARANEQQKEDKQQEKKSGAAAGTSAMVSVLSLMAIVFLLTIVLVYVLCQRRKQSQQNFPDIQFYYTPDTRLQ</sequence>
<keyword evidence="6 14" id="KW-0812">Transmembrane</keyword>
<accession>A0A8C6QCJ6</accession>
<proteinExistence type="inferred from homology"/>
<keyword evidence="8 14" id="KW-1133">Transmembrane helix</keyword>
<name>A0A8C6QCJ6_NANGA</name>
<reference evidence="17" key="2">
    <citation type="submission" date="2025-09" db="UniProtKB">
        <authorList>
            <consortium name="Ensembl"/>
        </authorList>
    </citation>
    <scope>IDENTIFICATION</scope>
</reference>
<dbReference type="GO" id="GO:0005041">
    <property type="term" value="F:low-density lipoprotein particle receptor activity"/>
    <property type="evidence" value="ECO:0007669"/>
    <property type="project" value="InterPro"/>
</dbReference>
<dbReference type="OMA" id="RCNSYIR"/>
<gene>
    <name evidence="17" type="primary">Cxcl16</name>
</gene>
<evidence type="ECO:0000313" key="18">
    <source>
        <dbReference type="Proteomes" id="UP000694381"/>
    </source>
</evidence>
<keyword evidence="18" id="KW-1185">Reference proteome</keyword>
<evidence type="ECO:0000256" key="11">
    <source>
        <dbReference type="ARBA" id="ARBA00023180"/>
    </source>
</evidence>
<evidence type="ECO:0000256" key="12">
    <source>
        <dbReference type="ARBA" id="ARBA00032815"/>
    </source>
</evidence>
<dbReference type="GO" id="GO:0005615">
    <property type="term" value="C:extracellular space"/>
    <property type="evidence" value="ECO:0007669"/>
    <property type="project" value="UniProtKB-KW"/>
</dbReference>
<dbReference type="GO" id="GO:0030335">
    <property type="term" value="P:positive regulation of cell migration"/>
    <property type="evidence" value="ECO:0007669"/>
    <property type="project" value="InterPro"/>
</dbReference>
<feature type="chain" id="PRO_5034659382" description="C-X-C motif chemokine 16" evidence="15">
    <location>
        <begin position="25"/>
        <end position="246"/>
    </location>
</feature>
<keyword evidence="9 14" id="KW-0472">Membrane</keyword>
<keyword evidence="11" id="KW-0325">Glycoprotein</keyword>
<dbReference type="GO" id="GO:0010818">
    <property type="term" value="P:T cell chemotaxis"/>
    <property type="evidence" value="ECO:0007669"/>
    <property type="project" value="TreeGrafter"/>
</dbReference>